<proteinExistence type="predicted"/>
<dbReference type="KEGG" id="rsi:Runsl_4348"/>
<evidence type="ECO:0000313" key="2">
    <source>
        <dbReference type="EMBL" id="AEI50680.1"/>
    </source>
</evidence>
<gene>
    <name evidence="2" type="ordered locus">Runsl_4348</name>
</gene>
<organism evidence="2 3">
    <name type="scientific">Runella slithyformis (strain ATCC 29530 / DSM 19594 / LMG 11500 / NCIMB 11436 / LSU 4)</name>
    <dbReference type="NCBI Taxonomy" id="761193"/>
    <lineage>
        <taxon>Bacteria</taxon>
        <taxon>Pseudomonadati</taxon>
        <taxon>Bacteroidota</taxon>
        <taxon>Cytophagia</taxon>
        <taxon>Cytophagales</taxon>
        <taxon>Spirosomataceae</taxon>
        <taxon>Runella</taxon>
    </lineage>
</organism>
<feature type="region of interest" description="Disordered" evidence="1">
    <location>
        <begin position="1"/>
        <end position="27"/>
    </location>
</feature>
<keyword evidence="3" id="KW-1185">Reference proteome</keyword>
<protein>
    <submittedName>
        <fullName evidence="2">Uncharacterized protein</fullName>
    </submittedName>
</protein>
<reference evidence="3" key="1">
    <citation type="submission" date="2011-06" db="EMBL/GenBank/DDBJ databases">
        <title>The complete genome of chromosome of Runella slithyformis DSM 19594.</title>
        <authorList>
            <consortium name="US DOE Joint Genome Institute (JGI-PGF)"/>
            <person name="Lucas S."/>
            <person name="Han J."/>
            <person name="Lapidus A."/>
            <person name="Bruce D."/>
            <person name="Goodwin L."/>
            <person name="Pitluck S."/>
            <person name="Peters L."/>
            <person name="Kyrpides N."/>
            <person name="Mavromatis K."/>
            <person name="Ivanova N."/>
            <person name="Ovchinnikova G."/>
            <person name="Zhang X."/>
            <person name="Misra M."/>
            <person name="Detter J.C."/>
            <person name="Tapia R."/>
            <person name="Han C."/>
            <person name="Land M."/>
            <person name="Hauser L."/>
            <person name="Markowitz V."/>
            <person name="Cheng J.-F."/>
            <person name="Hugenholtz P."/>
            <person name="Woyke T."/>
            <person name="Wu D."/>
            <person name="Tindall B."/>
            <person name="Faehrich R."/>
            <person name="Brambilla E."/>
            <person name="Klenk H.-P."/>
            <person name="Eisen J.A."/>
        </authorList>
    </citation>
    <scope>NUCLEOTIDE SEQUENCE [LARGE SCALE GENOMIC DNA]</scope>
    <source>
        <strain evidence="3">ATCC 29530 / DSM 19594 / LMG 11500 / NCIMB 11436 / LSU 4</strain>
    </source>
</reference>
<reference evidence="2 3" key="2">
    <citation type="journal article" date="2012" name="Stand. Genomic Sci.">
        <title>Complete genome sequence of the aquatic bacterium Runella slithyformis type strain (LSU 4(T)).</title>
        <authorList>
            <person name="Copeland A."/>
            <person name="Zhang X."/>
            <person name="Misra M."/>
            <person name="Lapidus A."/>
            <person name="Nolan M."/>
            <person name="Lucas S."/>
            <person name="Deshpande S."/>
            <person name="Cheng J.F."/>
            <person name="Tapia R."/>
            <person name="Goodwin L.A."/>
            <person name="Pitluck S."/>
            <person name="Liolios K."/>
            <person name="Pagani I."/>
            <person name="Ivanova N."/>
            <person name="Mikhailova N."/>
            <person name="Pati A."/>
            <person name="Chen A."/>
            <person name="Palaniappan K."/>
            <person name="Land M."/>
            <person name="Hauser L."/>
            <person name="Pan C."/>
            <person name="Jeffries C.D."/>
            <person name="Detter J.C."/>
            <person name="Brambilla E.M."/>
            <person name="Rohde M."/>
            <person name="Djao O.D."/>
            <person name="Goker M."/>
            <person name="Sikorski J."/>
            <person name="Tindall B.J."/>
            <person name="Woyke T."/>
            <person name="Bristow J."/>
            <person name="Eisen J.A."/>
            <person name="Markowitz V."/>
            <person name="Hugenholtz P."/>
            <person name="Kyrpides N.C."/>
            <person name="Klenk H.P."/>
            <person name="Mavromatis K."/>
        </authorList>
    </citation>
    <scope>NUCLEOTIDE SEQUENCE [LARGE SCALE GENOMIC DNA]</scope>
    <source>
        <strain evidence="3">ATCC 29530 / DSM 19594 / LMG 11500 / NCIMB 11436 / LSU 4</strain>
    </source>
</reference>
<accession>A0A7U3ZNX2</accession>
<dbReference type="AlphaFoldDB" id="A0A7U3ZNX2"/>
<name>A0A7U3ZNX2_RUNSL</name>
<dbReference type="RefSeq" id="WP_013929974.1">
    <property type="nucleotide sequence ID" value="NC_015703.1"/>
</dbReference>
<evidence type="ECO:0000313" key="3">
    <source>
        <dbReference type="Proteomes" id="UP000000493"/>
    </source>
</evidence>
<dbReference type="EMBL" id="CP002859">
    <property type="protein sequence ID" value="AEI50680.1"/>
    <property type="molecule type" value="Genomic_DNA"/>
</dbReference>
<evidence type="ECO:0000256" key="1">
    <source>
        <dbReference type="SAM" id="MobiDB-lite"/>
    </source>
</evidence>
<dbReference type="Proteomes" id="UP000000493">
    <property type="component" value="Chromosome"/>
</dbReference>
<sequence length="67" mass="7938">MNYENKKLTSTTAKLPENEQLIGGDANPELFNKRDVKQIDRELQEYLRNRQVVKRGKTYCHQLPFDN</sequence>